<dbReference type="EMBL" id="JFHR01000039">
    <property type="protein sequence ID" value="KEQ52589.1"/>
    <property type="molecule type" value="Genomic_DNA"/>
</dbReference>
<dbReference type="AlphaFoldDB" id="A0A081RBL6"/>
<evidence type="ECO:0000313" key="2">
    <source>
        <dbReference type="EMBL" id="KEQ52589.1"/>
    </source>
</evidence>
<dbReference type="eggNOG" id="ENOG5030YT2">
    <property type="taxonomic scope" value="Bacteria"/>
</dbReference>
<organism evidence="2 3">
    <name type="scientific">Sphingobium chlorophenolicum</name>
    <dbReference type="NCBI Taxonomy" id="46429"/>
    <lineage>
        <taxon>Bacteria</taxon>
        <taxon>Pseudomonadati</taxon>
        <taxon>Pseudomonadota</taxon>
        <taxon>Alphaproteobacteria</taxon>
        <taxon>Sphingomonadales</taxon>
        <taxon>Sphingomonadaceae</taxon>
        <taxon>Sphingobium</taxon>
    </lineage>
</organism>
<feature type="transmembrane region" description="Helical" evidence="1">
    <location>
        <begin position="43"/>
        <end position="62"/>
    </location>
</feature>
<keyword evidence="1" id="KW-1133">Transmembrane helix</keyword>
<dbReference type="PATRIC" id="fig|46429.4.peg.3093"/>
<dbReference type="OrthoDB" id="7594143at2"/>
<keyword evidence="1" id="KW-0812">Transmembrane</keyword>
<sequence>MNRSDRVLADAEAVLRRHSERGRSLSARARQRRNAALMRKVKYAFWAVVAVLVASAVAGFVVPLGTTGVMIALGVMLAAVLLIAALPGERRVRTEALAETALTALPLQTEIWLENQRKALPAPAVTLVDSIGVKLETLSPQLERLGEQEPAAQEIRKLLADHLPELVTGYRSIPEPLRREERNGRVPEKQLIEGLGVIDAEISRMSETLASGDRDKLAVQNRFLELKYQEAKELGQE</sequence>
<comment type="caution">
    <text evidence="2">The sequence shown here is derived from an EMBL/GenBank/DDBJ whole genome shotgun (WGS) entry which is preliminary data.</text>
</comment>
<proteinExistence type="predicted"/>
<reference evidence="2 3" key="1">
    <citation type="submission" date="2014-02" db="EMBL/GenBank/DDBJ databases">
        <title>Whole genome sequence of Sphingobium chlorophenolicum NBRC 16172.</title>
        <authorList>
            <person name="Gan H.M."/>
            <person name="Gan H.Y."/>
            <person name="Chew T.H."/>
            <person name="Savka M.A."/>
        </authorList>
    </citation>
    <scope>NUCLEOTIDE SEQUENCE [LARGE SCALE GENOMIC DNA]</scope>
    <source>
        <strain evidence="2 3">NBRC 16172</strain>
    </source>
</reference>
<evidence type="ECO:0000256" key="1">
    <source>
        <dbReference type="SAM" id="Phobius"/>
    </source>
</evidence>
<dbReference type="RefSeq" id="WP_037453784.1">
    <property type="nucleotide sequence ID" value="NZ_JFHR01000039.1"/>
</dbReference>
<accession>A0A081RBL6</accession>
<evidence type="ECO:0008006" key="4">
    <source>
        <dbReference type="Google" id="ProtNLM"/>
    </source>
</evidence>
<keyword evidence="1" id="KW-0472">Membrane</keyword>
<evidence type="ECO:0000313" key="3">
    <source>
        <dbReference type="Proteomes" id="UP000028411"/>
    </source>
</evidence>
<protein>
    <recommendedName>
        <fullName evidence="4">5-bromo-4-chloroindolyl phosphate hydrolysis protein</fullName>
    </recommendedName>
</protein>
<dbReference type="Proteomes" id="UP000028411">
    <property type="component" value="Unassembled WGS sequence"/>
</dbReference>
<gene>
    <name evidence="2" type="ORF">BV95_03115</name>
</gene>
<name>A0A081RBL6_SPHCR</name>
<feature type="transmembrane region" description="Helical" evidence="1">
    <location>
        <begin position="68"/>
        <end position="86"/>
    </location>
</feature>